<accession>A0A412N784</accession>
<evidence type="ECO:0000256" key="1">
    <source>
        <dbReference type="SAM" id="SignalP"/>
    </source>
</evidence>
<reference evidence="2 3" key="1">
    <citation type="submission" date="2018-08" db="EMBL/GenBank/DDBJ databases">
        <title>A genome reference for cultivated species of the human gut microbiota.</title>
        <authorList>
            <person name="Zou Y."/>
            <person name="Xue W."/>
            <person name="Luo G."/>
        </authorList>
    </citation>
    <scope>NUCLEOTIDE SEQUENCE [LARGE SCALE GENOMIC DNA]</scope>
    <source>
        <strain evidence="2 3">AF19-1AC</strain>
    </source>
</reference>
<organism evidence="2 3">
    <name type="scientific">Bacteroides clarus</name>
    <dbReference type="NCBI Taxonomy" id="626929"/>
    <lineage>
        <taxon>Bacteria</taxon>
        <taxon>Pseudomonadati</taxon>
        <taxon>Bacteroidota</taxon>
        <taxon>Bacteroidia</taxon>
        <taxon>Bacteroidales</taxon>
        <taxon>Bacteroidaceae</taxon>
        <taxon>Bacteroides</taxon>
    </lineage>
</organism>
<sequence length="411" mass="46491">MRLKLYTLLCVSFLFLFTSCNQDDDPVPPEAGSKTVLVYIVADKNGLESSYPSNFATQDIDEMLVGMKSIDTSLYNLLVYLDDNGDSPILFRIAKDKKGNVERQIVKKYAEQVSTDVDVMKEVMHRTFYEYPADSYGLVYWSHADGWIPYPVPSASTRWIGQDAGEGQDNRMNISDFVEVLDDEMPHFDFIMFDACFMMSIEVAYAVRNYTDYYMGCPTENPGPGAPYDKVVPLMFKQGAAVQMAEAYFNHYNENYKAGVGISNANWTGGTSVAVLKTSELDNLAILTNQVLQTDVTLEELRANIFDYDKRISKGHIGYFDMQGIIQYLTSDVEYKMWKQAFNSALVYWNTTEKNYSAFADYRFDAVAGMFSMKETNGVTHYIPLSLDSQAAAAYRSTAWYTAAGLDKMGW</sequence>
<dbReference type="PROSITE" id="PS51257">
    <property type="entry name" value="PROKAR_LIPOPROTEIN"/>
    <property type="match status" value="1"/>
</dbReference>
<evidence type="ECO:0000313" key="3">
    <source>
        <dbReference type="Proteomes" id="UP000285159"/>
    </source>
</evidence>
<dbReference type="RefSeq" id="WP_118467341.1">
    <property type="nucleotide sequence ID" value="NZ_CABIZW010000005.1"/>
</dbReference>
<keyword evidence="1" id="KW-0732">Signal</keyword>
<comment type="caution">
    <text evidence="2">The sequence shown here is derived from an EMBL/GenBank/DDBJ whole genome shotgun (WGS) entry which is preliminary data.</text>
</comment>
<protein>
    <submittedName>
        <fullName evidence="2">Peptidase C11</fullName>
    </submittedName>
</protein>
<dbReference type="InterPro" id="IPR005077">
    <property type="entry name" value="Peptidase_C11"/>
</dbReference>
<feature type="chain" id="PRO_5018997406" evidence="1">
    <location>
        <begin position="24"/>
        <end position="411"/>
    </location>
</feature>
<name>A0A412N784_9BACE</name>
<gene>
    <name evidence="2" type="ORF">DWX38_05905</name>
</gene>
<proteinExistence type="predicted"/>
<dbReference type="EMBL" id="QRWP01000003">
    <property type="protein sequence ID" value="RGT34501.1"/>
    <property type="molecule type" value="Genomic_DNA"/>
</dbReference>
<dbReference type="Pfam" id="PF03415">
    <property type="entry name" value="Peptidase_C11"/>
    <property type="match status" value="1"/>
</dbReference>
<dbReference type="PANTHER" id="PTHR37835">
    <property type="entry name" value="ALPHA-CLOSTRIPAIN"/>
    <property type="match status" value="1"/>
</dbReference>
<dbReference type="Proteomes" id="UP000285159">
    <property type="component" value="Unassembled WGS sequence"/>
</dbReference>
<dbReference type="PANTHER" id="PTHR37835:SF1">
    <property type="entry name" value="ALPHA-CLOSTRIPAIN"/>
    <property type="match status" value="1"/>
</dbReference>
<dbReference type="Gene3D" id="3.40.50.11970">
    <property type="match status" value="1"/>
</dbReference>
<dbReference type="AlphaFoldDB" id="A0A412N784"/>
<evidence type="ECO:0000313" key="2">
    <source>
        <dbReference type="EMBL" id="RGT34501.1"/>
    </source>
</evidence>
<feature type="signal peptide" evidence="1">
    <location>
        <begin position="1"/>
        <end position="23"/>
    </location>
</feature>